<dbReference type="PANTHER" id="PTHR36847">
    <property type="entry name" value="AMIDOLIGASE ENZYME"/>
    <property type="match status" value="1"/>
</dbReference>
<dbReference type="AlphaFoldDB" id="A0AAN7CGB9"/>
<dbReference type="Pfam" id="PF12224">
    <property type="entry name" value="Amidoligase_2"/>
    <property type="match status" value="1"/>
</dbReference>
<accession>A0AAN7CGB9</accession>
<dbReference type="Proteomes" id="UP001303760">
    <property type="component" value="Unassembled WGS sequence"/>
</dbReference>
<feature type="compositionally biased region" description="Basic and acidic residues" evidence="1">
    <location>
        <begin position="385"/>
        <end position="397"/>
    </location>
</feature>
<evidence type="ECO:0000313" key="3">
    <source>
        <dbReference type="Proteomes" id="UP001303760"/>
    </source>
</evidence>
<gene>
    <name evidence="2" type="ORF">C8A03DRAFT_41976</name>
</gene>
<dbReference type="InterPro" id="IPR022025">
    <property type="entry name" value="Amidoligase_2"/>
</dbReference>
<protein>
    <submittedName>
        <fullName evidence="2">Amidoligase enzyme-domain-containing protein</fullName>
    </submittedName>
</protein>
<reference evidence="2" key="1">
    <citation type="journal article" date="2023" name="Mol. Phylogenet. Evol.">
        <title>Genome-scale phylogeny and comparative genomics of the fungal order Sordariales.</title>
        <authorList>
            <person name="Hensen N."/>
            <person name="Bonometti L."/>
            <person name="Westerberg I."/>
            <person name="Brannstrom I.O."/>
            <person name="Guillou S."/>
            <person name="Cros-Aarteil S."/>
            <person name="Calhoun S."/>
            <person name="Haridas S."/>
            <person name="Kuo A."/>
            <person name="Mondo S."/>
            <person name="Pangilinan J."/>
            <person name="Riley R."/>
            <person name="LaButti K."/>
            <person name="Andreopoulos B."/>
            <person name="Lipzen A."/>
            <person name="Chen C."/>
            <person name="Yan M."/>
            <person name="Daum C."/>
            <person name="Ng V."/>
            <person name="Clum A."/>
            <person name="Steindorff A."/>
            <person name="Ohm R.A."/>
            <person name="Martin F."/>
            <person name="Silar P."/>
            <person name="Natvig D.O."/>
            <person name="Lalanne C."/>
            <person name="Gautier V."/>
            <person name="Ament-Velasquez S.L."/>
            <person name="Kruys A."/>
            <person name="Hutchinson M.I."/>
            <person name="Powell A.J."/>
            <person name="Barry K."/>
            <person name="Miller A.N."/>
            <person name="Grigoriev I.V."/>
            <person name="Debuchy R."/>
            <person name="Gladieux P."/>
            <person name="Hiltunen Thoren M."/>
            <person name="Johannesson H."/>
        </authorList>
    </citation>
    <scope>NUCLEOTIDE SEQUENCE</scope>
    <source>
        <strain evidence="2">CBS 532.94</strain>
    </source>
</reference>
<feature type="region of interest" description="Disordered" evidence="1">
    <location>
        <begin position="376"/>
        <end position="441"/>
    </location>
</feature>
<feature type="compositionally biased region" description="Low complexity" evidence="1">
    <location>
        <begin position="400"/>
        <end position="417"/>
    </location>
</feature>
<keyword evidence="3" id="KW-1185">Reference proteome</keyword>
<organism evidence="2 3">
    <name type="scientific">Achaetomium macrosporum</name>
    <dbReference type="NCBI Taxonomy" id="79813"/>
    <lineage>
        <taxon>Eukaryota</taxon>
        <taxon>Fungi</taxon>
        <taxon>Dikarya</taxon>
        <taxon>Ascomycota</taxon>
        <taxon>Pezizomycotina</taxon>
        <taxon>Sordariomycetes</taxon>
        <taxon>Sordariomycetidae</taxon>
        <taxon>Sordariales</taxon>
        <taxon>Chaetomiaceae</taxon>
        <taxon>Achaetomium</taxon>
    </lineage>
</organism>
<dbReference type="PANTHER" id="PTHR36847:SF1">
    <property type="entry name" value="AMIDOLIGASE ENZYME"/>
    <property type="match status" value="1"/>
</dbReference>
<reference evidence="2" key="2">
    <citation type="submission" date="2023-05" db="EMBL/GenBank/DDBJ databases">
        <authorList>
            <consortium name="Lawrence Berkeley National Laboratory"/>
            <person name="Steindorff A."/>
            <person name="Hensen N."/>
            <person name="Bonometti L."/>
            <person name="Westerberg I."/>
            <person name="Brannstrom I.O."/>
            <person name="Guillou S."/>
            <person name="Cros-Aarteil S."/>
            <person name="Calhoun S."/>
            <person name="Haridas S."/>
            <person name="Kuo A."/>
            <person name="Mondo S."/>
            <person name="Pangilinan J."/>
            <person name="Riley R."/>
            <person name="Labutti K."/>
            <person name="Andreopoulos B."/>
            <person name="Lipzen A."/>
            <person name="Chen C."/>
            <person name="Yanf M."/>
            <person name="Daum C."/>
            <person name="Ng V."/>
            <person name="Clum A."/>
            <person name="Ohm R."/>
            <person name="Martin F."/>
            <person name="Silar P."/>
            <person name="Natvig D."/>
            <person name="Lalanne C."/>
            <person name="Gautier V."/>
            <person name="Ament-Velasquez S.L."/>
            <person name="Kruys A."/>
            <person name="Hutchinson M.I."/>
            <person name="Powell A.J."/>
            <person name="Barry K."/>
            <person name="Miller A.N."/>
            <person name="Grigoriev I.V."/>
            <person name="Debuchy R."/>
            <person name="Gladieux P."/>
            <person name="Thoren M.H."/>
            <person name="Johannesson H."/>
        </authorList>
    </citation>
    <scope>NUCLEOTIDE SEQUENCE</scope>
    <source>
        <strain evidence="2">CBS 532.94</strain>
    </source>
</reference>
<proteinExistence type="predicted"/>
<evidence type="ECO:0000313" key="2">
    <source>
        <dbReference type="EMBL" id="KAK4240562.1"/>
    </source>
</evidence>
<name>A0AAN7CGB9_9PEZI</name>
<evidence type="ECO:0000256" key="1">
    <source>
        <dbReference type="SAM" id="MobiDB-lite"/>
    </source>
</evidence>
<comment type="caution">
    <text evidence="2">The sequence shown here is derived from an EMBL/GenBank/DDBJ whole genome shotgun (WGS) entry which is preliminary data.</text>
</comment>
<dbReference type="EMBL" id="MU860038">
    <property type="protein sequence ID" value="KAK4240562.1"/>
    <property type="molecule type" value="Genomic_DNA"/>
</dbReference>
<sequence length="441" mass="50552">MSSSRSARTAPSAGSREYLPHFGVEIEIYVKLLPHYETMIKEKQRRNPRSLPEYYQTWDFSLDNRSSDSVARLVQKKEQRERVGRAVEALIDGALGARNGWHCESDASLKEWQLTDPEDREKWWGIEIISPPTSVATNWQQDIRTVFEAVGERFDFWTNQCCATHVHVSPGPNKNSKYRRSELVHRAEGAYFWEEALCDLLPPERRNNRYALPNHTVYAGEEYRAVRRNGWAPVFRKLTELGAEDQELFLFVMKGGSNETRYLSTSFHPYKKYGTIELRRQAGSASATTVIHRVLLAVTLHVSGLRYDYMSVSRRSYPTSDELIKELHGCIKMLPTTCQRSRFINWLKWCVATYAGGYQPSEKWINLNERTLRKGGEYPTVDASSRGRPEGASRDPRSQPPAARRPPSAASSRSASRAPPPSTSRQRLVEEAWDSTARRHP</sequence>